<evidence type="ECO:0000313" key="4">
    <source>
        <dbReference type="EMBL" id="GME69726.1"/>
    </source>
</evidence>
<gene>
    <name evidence="4" type="ORF">Amon01_000909300</name>
</gene>
<proteinExistence type="predicted"/>
<evidence type="ECO:0000259" key="3">
    <source>
        <dbReference type="Pfam" id="PF25484"/>
    </source>
</evidence>
<feature type="region of interest" description="Disordered" evidence="1">
    <location>
        <begin position="160"/>
        <end position="195"/>
    </location>
</feature>
<protein>
    <submittedName>
        <fullName evidence="4">Unnamed protein product</fullName>
    </submittedName>
</protein>
<feature type="chain" id="PRO_5040991092" evidence="2">
    <location>
        <begin position="20"/>
        <end position="275"/>
    </location>
</feature>
<feature type="domain" description="DUF7907" evidence="3">
    <location>
        <begin position="27"/>
        <end position="158"/>
    </location>
</feature>
<dbReference type="Pfam" id="PF25484">
    <property type="entry name" value="DUF7907"/>
    <property type="match status" value="1"/>
</dbReference>
<dbReference type="AlphaFoldDB" id="A0A9W6SYA6"/>
<keyword evidence="2" id="KW-0732">Signal</keyword>
<keyword evidence="5" id="KW-1185">Reference proteome</keyword>
<dbReference type="OrthoDB" id="4018368at2759"/>
<organism evidence="4 5">
    <name type="scientific">Ambrosiozyma monospora</name>
    <name type="common">Yeast</name>
    <name type="synonym">Endomycopsis monosporus</name>
    <dbReference type="NCBI Taxonomy" id="43982"/>
    <lineage>
        <taxon>Eukaryota</taxon>
        <taxon>Fungi</taxon>
        <taxon>Dikarya</taxon>
        <taxon>Ascomycota</taxon>
        <taxon>Saccharomycotina</taxon>
        <taxon>Pichiomycetes</taxon>
        <taxon>Pichiales</taxon>
        <taxon>Pichiaceae</taxon>
        <taxon>Ambrosiozyma</taxon>
    </lineage>
</organism>
<dbReference type="Proteomes" id="UP001165063">
    <property type="component" value="Unassembled WGS sequence"/>
</dbReference>
<accession>A0A9W6SYA6</accession>
<comment type="caution">
    <text evidence="4">The sequence shown here is derived from an EMBL/GenBank/DDBJ whole genome shotgun (WGS) entry which is preliminary data.</text>
</comment>
<feature type="compositionally biased region" description="Low complexity" evidence="1">
    <location>
        <begin position="163"/>
        <end position="195"/>
    </location>
</feature>
<dbReference type="InterPro" id="IPR057229">
    <property type="entry name" value="DUF7907"/>
</dbReference>
<reference evidence="4" key="1">
    <citation type="submission" date="2023-04" db="EMBL/GenBank/DDBJ databases">
        <title>Ambrosiozyma monospora NBRC 1965.</title>
        <authorList>
            <person name="Ichikawa N."/>
            <person name="Sato H."/>
            <person name="Tonouchi N."/>
        </authorList>
    </citation>
    <scope>NUCLEOTIDE SEQUENCE</scope>
    <source>
        <strain evidence="4">NBRC 1965</strain>
    </source>
</reference>
<sequence>MKFSTLSASALFLVSKALADETVQLFVKSDDSALSGKGLNAPHEGAGINYVFANTDDGASLSLNYDGSSLTSPLTVNGGSSTANQYFSVADGAVTLTVQASASGFTFADDGTLEYNGSADGFEACKNINDPYQYSTENYAIVYKSDSGDSCVPIKLYKKGGDSSSSSSSSAPASSAAASSTTSSESESKTSSEVAPSSTVSSYVVTVSGDVQTVYTTVPCPAASSTSVAPSTIATVSTSCTSTQPSVVLAEGAAADFKPQGVFALAGGLAAALLI</sequence>
<evidence type="ECO:0000256" key="1">
    <source>
        <dbReference type="SAM" id="MobiDB-lite"/>
    </source>
</evidence>
<dbReference type="EMBL" id="BSXU01009772">
    <property type="protein sequence ID" value="GME69726.1"/>
    <property type="molecule type" value="Genomic_DNA"/>
</dbReference>
<feature type="signal peptide" evidence="2">
    <location>
        <begin position="1"/>
        <end position="19"/>
    </location>
</feature>
<evidence type="ECO:0000256" key="2">
    <source>
        <dbReference type="SAM" id="SignalP"/>
    </source>
</evidence>
<name>A0A9W6SYA6_AMBMO</name>
<evidence type="ECO:0000313" key="5">
    <source>
        <dbReference type="Proteomes" id="UP001165063"/>
    </source>
</evidence>